<reference evidence="2" key="1">
    <citation type="submission" date="2018-05" db="EMBL/GenBank/DDBJ databases">
        <authorList>
            <person name="Li Y."/>
        </authorList>
    </citation>
    <scope>NUCLEOTIDE SEQUENCE [LARGE SCALE GENOMIC DNA]</scope>
    <source>
        <strain evidence="2">sk1b4</strain>
    </source>
</reference>
<dbReference type="OrthoDB" id="3267394at2"/>
<comment type="caution">
    <text evidence="1">The sequence shown here is derived from an EMBL/GenBank/DDBJ whole genome shotgun (WGS) entry which is preliminary data.</text>
</comment>
<protein>
    <submittedName>
        <fullName evidence="1">Uncharacterized protein</fullName>
    </submittedName>
</protein>
<accession>A0A2V1K3P1</accession>
<evidence type="ECO:0000313" key="2">
    <source>
        <dbReference type="Proteomes" id="UP000245283"/>
    </source>
</evidence>
<evidence type="ECO:0000313" key="1">
    <source>
        <dbReference type="EMBL" id="PWF25844.1"/>
    </source>
</evidence>
<dbReference type="EMBL" id="QETB01000005">
    <property type="protein sequence ID" value="PWF25844.1"/>
    <property type="molecule type" value="Genomic_DNA"/>
</dbReference>
<keyword evidence="2" id="KW-1185">Reference proteome</keyword>
<gene>
    <name evidence="1" type="ORF">DD236_10465</name>
</gene>
<dbReference type="Proteomes" id="UP000245283">
    <property type="component" value="Unassembled WGS sequence"/>
</dbReference>
<organism evidence="1 2">
    <name type="scientific">Ancrocorticia populi</name>
    <dbReference type="NCBI Taxonomy" id="2175228"/>
    <lineage>
        <taxon>Bacteria</taxon>
        <taxon>Bacillati</taxon>
        <taxon>Actinomycetota</taxon>
        <taxon>Actinomycetes</taxon>
        <taxon>Actinomycetales</taxon>
        <taxon>Actinomycetaceae</taxon>
        <taxon>Ancrocorticia</taxon>
    </lineage>
</organism>
<sequence length="72" mass="7916">MESKDPSQVLFDAFAEEGHENVSLDFALSEVDRITRWVGAHALEEALNVKLADQDIEEAQTAGDLVELASRS</sequence>
<name>A0A2V1K3P1_9ACTO</name>
<proteinExistence type="predicted"/>
<dbReference type="AlphaFoldDB" id="A0A2V1K3P1"/>
<dbReference type="RefSeq" id="WP_109094333.1">
    <property type="nucleotide sequence ID" value="NZ_CAMELQ010000049.1"/>
</dbReference>